<evidence type="ECO:0000313" key="3">
    <source>
        <dbReference type="Proteomes" id="UP000005089"/>
    </source>
</evidence>
<feature type="domain" description="Rhodanese" evidence="1">
    <location>
        <begin position="54"/>
        <end position="153"/>
    </location>
</feature>
<dbReference type="AlphaFoldDB" id="C3X9Q8"/>
<dbReference type="SUPFAM" id="SSF52821">
    <property type="entry name" value="Rhodanese/Cell cycle control phosphatase"/>
    <property type="match status" value="1"/>
</dbReference>
<dbReference type="CDD" id="cd01522">
    <property type="entry name" value="RHOD_1"/>
    <property type="match status" value="1"/>
</dbReference>
<dbReference type="PANTHER" id="PTHR45431">
    <property type="entry name" value="RHODANESE-LIKE DOMAIN-CONTAINING PROTEIN 15, CHLOROPLASTIC"/>
    <property type="match status" value="1"/>
</dbReference>
<dbReference type="STRING" id="847.BRW83_1187"/>
<dbReference type="eggNOG" id="COG0607">
    <property type="taxonomic scope" value="Bacteria"/>
</dbReference>
<proteinExistence type="predicted"/>
<evidence type="ECO:0000259" key="1">
    <source>
        <dbReference type="PROSITE" id="PS50206"/>
    </source>
</evidence>
<dbReference type="Proteomes" id="UP000005089">
    <property type="component" value="Unassembled WGS sequence"/>
</dbReference>
<dbReference type="SMART" id="SM00450">
    <property type="entry name" value="RHOD"/>
    <property type="match status" value="1"/>
</dbReference>
<gene>
    <name evidence="2" type="ORF">OFBG_00962</name>
</gene>
<dbReference type="OrthoDB" id="9789585at2"/>
<dbReference type="InterPro" id="IPR036873">
    <property type="entry name" value="Rhodanese-like_dom_sf"/>
</dbReference>
<dbReference type="HOGENOM" id="CLU_089574_10_1_4"/>
<keyword evidence="3" id="KW-1185">Reference proteome</keyword>
<protein>
    <submittedName>
        <fullName evidence="2">Transcriptional regulator, LysR family</fullName>
    </submittedName>
</protein>
<sequence length="167" mass="18587">MFNESAPQNQSGILSDVFKMTPEEILNRARARAKEQNLLCAGAVTPEEAWALVCADAAVIVDVRTQEEHKFVGYVPDSILIPWMCGNSMVKNPSFISEASKQLGKDANILMLCRSAKRSAGAAEALTFAGYTSVFNIMEGFEGDLDENMQRNHINGWRFRKLPWSQE</sequence>
<accession>C3X9Q8</accession>
<dbReference type="InterPro" id="IPR052367">
    <property type="entry name" value="Thiosulfate_ST/Rhodanese-like"/>
</dbReference>
<evidence type="ECO:0000313" key="2">
    <source>
        <dbReference type="EMBL" id="EEO29934.1"/>
    </source>
</evidence>
<dbReference type="PANTHER" id="PTHR45431:SF3">
    <property type="entry name" value="RHODANESE-LIKE DOMAIN-CONTAINING PROTEIN 15, CHLOROPLASTIC"/>
    <property type="match status" value="1"/>
</dbReference>
<dbReference type="Pfam" id="PF00581">
    <property type="entry name" value="Rhodanese"/>
    <property type="match status" value="1"/>
</dbReference>
<name>C3X9Q8_OXAFO</name>
<dbReference type="PROSITE" id="PS50206">
    <property type="entry name" value="RHODANESE_3"/>
    <property type="match status" value="1"/>
</dbReference>
<organism evidence="2 3">
    <name type="scientific">Oxalobacter formigenes OXCC13</name>
    <dbReference type="NCBI Taxonomy" id="556269"/>
    <lineage>
        <taxon>Bacteria</taxon>
        <taxon>Pseudomonadati</taxon>
        <taxon>Pseudomonadota</taxon>
        <taxon>Betaproteobacteria</taxon>
        <taxon>Burkholderiales</taxon>
        <taxon>Oxalobacteraceae</taxon>
        <taxon>Oxalobacter</taxon>
    </lineage>
</organism>
<dbReference type="EMBL" id="GG658170">
    <property type="protein sequence ID" value="EEO29934.1"/>
    <property type="molecule type" value="Genomic_DNA"/>
</dbReference>
<reference evidence="2 3" key="1">
    <citation type="submission" date="2009-02" db="EMBL/GenBank/DDBJ databases">
        <title>The Genome Sequence of Oxalobacter formigenes OXCC13.</title>
        <authorList>
            <consortium name="The Broad Institute Genome Sequencing Platform"/>
            <person name="Ward D."/>
            <person name="Young S.K."/>
            <person name="Kodira C.D."/>
            <person name="Zeng Q."/>
            <person name="Koehrsen M."/>
            <person name="Alvarado L."/>
            <person name="Berlin A."/>
            <person name="Borenstein D."/>
            <person name="Chen Z."/>
            <person name="Engels R."/>
            <person name="Freedman E."/>
            <person name="Gellesch M."/>
            <person name="Goldberg J."/>
            <person name="Griggs A."/>
            <person name="Gujja S."/>
            <person name="Heiman D."/>
            <person name="Hepburn T."/>
            <person name="Howarth C."/>
            <person name="Jen D."/>
            <person name="Larson L."/>
            <person name="Lewis B."/>
            <person name="Mehta T."/>
            <person name="Park D."/>
            <person name="Pearson M."/>
            <person name="Roberts A."/>
            <person name="Saif S."/>
            <person name="Shea T."/>
            <person name="Shenoy N."/>
            <person name="Sisk P."/>
            <person name="Stolte C."/>
            <person name="Sykes S."/>
            <person name="Walk T."/>
            <person name="White J."/>
            <person name="Yandava C."/>
            <person name="Allison M.J."/>
            <person name="Lander E."/>
            <person name="Nusbaum C."/>
            <person name="Galagan J."/>
            <person name="Birren B."/>
        </authorList>
    </citation>
    <scope>NUCLEOTIDE SEQUENCE [LARGE SCALE GENOMIC DNA]</scope>
    <source>
        <strain evidence="2 3">OXCC13</strain>
    </source>
</reference>
<dbReference type="Gene3D" id="3.40.250.10">
    <property type="entry name" value="Rhodanese-like domain"/>
    <property type="match status" value="1"/>
</dbReference>
<dbReference type="InterPro" id="IPR001763">
    <property type="entry name" value="Rhodanese-like_dom"/>
</dbReference>